<dbReference type="InterPro" id="IPR015996">
    <property type="entry name" value="UCP028451"/>
</dbReference>
<name>A0ABW4XSV6_9FLAO</name>
<protein>
    <submittedName>
        <fullName evidence="1">DUF2461 domain-containing protein</fullName>
    </submittedName>
</protein>
<keyword evidence="2" id="KW-1185">Reference proteome</keyword>
<reference evidence="2" key="1">
    <citation type="journal article" date="2019" name="Int. J. Syst. Evol. Microbiol.">
        <title>The Global Catalogue of Microorganisms (GCM) 10K type strain sequencing project: providing services to taxonomists for standard genome sequencing and annotation.</title>
        <authorList>
            <consortium name="The Broad Institute Genomics Platform"/>
            <consortium name="The Broad Institute Genome Sequencing Center for Infectious Disease"/>
            <person name="Wu L."/>
            <person name="Ma J."/>
        </authorList>
    </citation>
    <scope>NUCLEOTIDE SEQUENCE [LARGE SCALE GENOMIC DNA]</scope>
    <source>
        <strain evidence="2">JCM 3389</strain>
    </source>
</reference>
<dbReference type="Proteomes" id="UP001597342">
    <property type="component" value="Unassembled WGS sequence"/>
</dbReference>
<gene>
    <name evidence="1" type="ORF">ACFSJE_02570</name>
</gene>
<dbReference type="Pfam" id="PF09365">
    <property type="entry name" value="DUF2461"/>
    <property type="match status" value="1"/>
</dbReference>
<proteinExistence type="predicted"/>
<dbReference type="PANTHER" id="PTHR36452:SF1">
    <property type="entry name" value="DUF2461 DOMAIN-CONTAINING PROTEIN"/>
    <property type="match status" value="1"/>
</dbReference>
<sequence length="225" mass="26218">MSNSTISKDAFDFLKELSKNNNKDWFEQHKPTFKAHEKAVKSFFESVKNNMSHHDEIEKMKMFRIYRDVRFSKDKTPYKTHLAGSFSRLGAHLRGGYYIHLTPGGSLLATGFWNPNKEDLFRIRKELEMDASEFRDVIGEPSFKKIWGDLSGDAVKTAPKGFDREHPDIDLIQKKQFVFIRKFSDKEVLSESFLEEVDKSYRAIRPYFDLMSDILTTNLNGESVL</sequence>
<dbReference type="EMBL" id="JBHUHU010000001">
    <property type="protein sequence ID" value="MFD2098640.1"/>
    <property type="molecule type" value="Genomic_DNA"/>
</dbReference>
<organism evidence="1 2">
    <name type="scientific">Flagellimonas iocasae</name>
    <dbReference type="NCBI Taxonomy" id="2055905"/>
    <lineage>
        <taxon>Bacteria</taxon>
        <taxon>Pseudomonadati</taxon>
        <taxon>Bacteroidota</taxon>
        <taxon>Flavobacteriia</taxon>
        <taxon>Flavobacteriales</taxon>
        <taxon>Flavobacteriaceae</taxon>
        <taxon>Flagellimonas</taxon>
    </lineage>
</organism>
<evidence type="ECO:0000313" key="1">
    <source>
        <dbReference type="EMBL" id="MFD2098640.1"/>
    </source>
</evidence>
<dbReference type="PANTHER" id="PTHR36452">
    <property type="entry name" value="CHROMOSOME 12, WHOLE GENOME SHOTGUN SEQUENCE"/>
    <property type="match status" value="1"/>
</dbReference>
<accession>A0ABW4XSV6</accession>
<dbReference type="InterPro" id="IPR012808">
    <property type="entry name" value="CHP02453"/>
</dbReference>
<comment type="caution">
    <text evidence="1">The sequence shown here is derived from an EMBL/GenBank/DDBJ whole genome shotgun (WGS) entry which is preliminary data.</text>
</comment>
<dbReference type="RefSeq" id="WP_379829414.1">
    <property type="nucleotide sequence ID" value="NZ_JBHUHU010000001.1"/>
</dbReference>
<evidence type="ECO:0000313" key="2">
    <source>
        <dbReference type="Proteomes" id="UP001597342"/>
    </source>
</evidence>
<dbReference type="PIRSF" id="PIRSF028451">
    <property type="entry name" value="UCP028451"/>
    <property type="match status" value="1"/>
</dbReference>
<dbReference type="NCBIfam" id="TIGR02453">
    <property type="entry name" value="TIGR02453 family protein"/>
    <property type="match status" value="1"/>
</dbReference>